<gene>
    <name evidence="1" type="ORF">HELGO_WM2804</name>
</gene>
<sequence length="64" mass="7606">MKEKIEEVIVKVENSTDISTEDKPLILKKLDEWGQEENAISDVNSYFENWWMEMEPIFAELGWV</sequence>
<organism evidence="1">
    <name type="scientific">uncultured Sulfurovum sp</name>
    <dbReference type="NCBI Taxonomy" id="269237"/>
    <lineage>
        <taxon>Bacteria</taxon>
        <taxon>Pseudomonadati</taxon>
        <taxon>Campylobacterota</taxon>
        <taxon>Epsilonproteobacteria</taxon>
        <taxon>Campylobacterales</taxon>
        <taxon>Sulfurovaceae</taxon>
        <taxon>Sulfurovum</taxon>
        <taxon>environmental samples</taxon>
    </lineage>
</organism>
<proteinExistence type="predicted"/>
<name>A0A6S6SFB8_9BACT</name>
<dbReference type="EMBL" id="CACVAS010000030">
    <property type="protein sequence ID" value="CAA6803519.1"/>
    <property type="molecule type" value="Genomic_DNA"/>
</dbReference>
<evidence type="ECO:0000313" key="1">
    <source>
        <dbReference type="EMBL" id="CAA6803519.1"/>
    </source>
</evidence>
<accession>A0A6S6SFB8</accession>
<dbReference type="AlphaFoldDB" id="A0A6S6SFB8"/>
<protein>
    <submittedName>
        <fullName evidence="1">Uncharacterized protein</fullName>
    </submittedName>
</protein>
<reference evidence="1" key="1">
    <citation type="submission" date="2020-01" db="EMBL/GenBank/DDBJ databases">
        <authorList>
            <person name="Meier V. D."/>
            <person name="Meier V D."/>
        </authorList>
    </citation>
    <scope>NUCLEOTIDE SEQUENCE</scope>
    <source>
        <strain evidence="1">HLG_WM_MAG_01</strain>
    </source>
</reference>